<keyword evidence="11" id="KW-1185">Reference proteome</keyword>
<evidence type="ECO:0000256" key="7">
    <source>
        <dbReference type="ARBA" id="ARBA00023136"/>
    </source>
</evidence>
<evidence type="ECO:0000256" key="4">
    <source>
        <dbReference type="ARBA" id="ARBA00022692"/>
    </source>
</evidence>
<evidence type="ECO:0000256" key="5">
    <source>
        <dbReference type="ARBA" id="ARBA00022753"/>
    </source>
</evidence>
<dbReference type="Proteomes" id="UP000824120">
    <property type="component" value="Chromosome 2"/>
</dbReference>
<dbReference type="OrthoDB" id="1933676at2759"/>
<evidence type="ECO:0000256" key="6">
    <source>
        <dbReference type="ARBA" id="ARBA00022989"/>
    </source>
</evidence>
<name>A0A9J6AKS9_SOLCO</name>
<comment type="subcellular location">
    <subcellularLocation>
        <location evidence="9">Cell membrane</location>
        <topology evidence="9">Multi-pass membrane protein</topology>
    </subcellularLocation>
    <subcellularLocation>
        <location evidence="9">Early endosome</location>
    </subcellularLocation>
    <subcellularLocation>
        <location evidence="1">Membrane</location>
        <topology evidence="1">Multi-pass membrane protein</topology>
    </subcellularLocation>
</comment>
<keyword evidence="9" id="KW-1003">Cell membrane</keyword>
<comment type="caution">
    <text evidence="9">Lacks conserved residue(s) required for the propagation of feature annotation.</text>
</comment>
<dbReference type="AlphaFoldDB" id="A0A9J6AKS9"/>
<feature type="non-terminal residue" evidence="10">
    <location>
        <position position="1"/>
    </location>
</feature>
<evidence type="ECO:0000256" key="2">
    <source>
        <dbReference type="ARBA" id="ARBA00007001"/>
    </source>
</evidence>
<evidence type="ECO:0000256" key="9">
    <source>
        <dbReference type="RuleBase" id="RU363078"/>
    </source>
</evidence>
<dbReference type="PANTHER" id="PTHR12570">
    <property type="match status" value="1"/>
</dbReference>
<comment type="similarity">
    <text evidence="2 9">Belongs to the NIPA (TC 2.A.7) family.</text>
</comment>
<evidence type="ECO:0000313" key="11">
    <source>
        <dbReference type="Proteomes" id="UP000824120"/>
    </source>
</evidence>
<dbReference type="GO" id="GO:0015095">
    <property type="term" value="F:magnesium ion transmembrane transporter activity"/>
    <property type="evidence" value="ECO:0007669"/>
    <property type="project" value="UniProtKB-UniRule"/>
</dbReference>
<protein>
    <recommendedName>
        <fullName evidence="9">Probable magnesium transporter</fullName>
    </recommendedName>
</protein>
<proteinExistence type="inferred from homology"/>
<dbReference type="EMBL" id="JACXVP010000002">
    <property type="protein sequence ID" value="KAG5624615.1"/>
    <property type="molecule type" value="Genomic_DNA"/>
</dbReference>
<keyword evidence="9" id="KW-0460">Magnesium</keyword>
<evidence type="ECO:0000313" key="10">
    <source>
        <dbReference type="EMBL" id="KAG5624615.1"/>
    </source>
</evidence>
<evidence type="ECO:0000256" key="1">
    <source>
        <dbReference type="ARBA" id="ARBA00004141"/>
    </source>
</evidence>
<keyword evidence="6 9" id="KW-1133">Transmembrane helix</keyword>
<accession>A0A9J6AKS9</accession>
<gene>
    <name evidence="10" type="ORF">H5410_009833</name>
</gene>
<keyword evidence="9" id="KW-0813">Transport</keyword>
<dbReference type="GO" id="GO:0005886">
    <property type="term" value="C:plasma membrane"/>
    <property type="evidence" value="ECO:0007669"/>
    <property type="project" value="UniProtKB-SubCell"/>
</dbReference>
<keyword evidence="4 9" id="KW-0812">Transmembrane</keyword>
<dbReference type="PANTHER" id="PTHR12570:SF9">
    <property type="entry name" value="MAGNESIUM TRANSPORTER NIPA8-RELATED"/>
    <property type="match status" value="1"/>
</dbReference>
<reference evidence="10 11" key="1">
    <citation type="submission" date="2020-09" db="EMBL/GenBank/DDBJ databases">
        <title>De no assembly of potato wild relative species, Solanum commersonii.</title>
        <authorList>
            <person name="Cho K."/>
        </authorList>
    </citation>
    <scope>NUCLEOTIDE SEQUENCE [LARGE SCALE GENOMIC DNA]</scope>
    <source>
        <strain evidence="10">LZ3.2</strain>
        <tissue evidence="10">Leaf</tissue>
    </source>
</reference>
<comment type="subunit">
    <text evidence="3 9">Homodimer.</text>
</comment>
<comment type="function">
    <text evidence="8 9">Acts as a Mg(2+) transporter. Can also transport other divalent cations such as Fe(2+), Sr(2+), Ba(2+), Mn(2+) and Co(2+) but to a much less extent than Mg(2+).</text>
</comment>
<evidence type="ECO:0000256" key="3">
    <source>
        <dbReference type="ARBA" id="ARBA00011738"/>
    </source>
</evidence>
<keyword evidence="5 9" id="KW-0967">Endosome</keyword>
<sequence>SLLAALGSIQFVSNIAFAYFVLNKTVTINVLVATAFIVLGNIFLVAFGNHQSPGM</sequence>
<keyword evidence="9" id="KW-0406">Ion transport</keyword>
<dbReference type="InterPro" id="IPR008521">
    <property type="entry name" value="Mg_trans_NIPA"/>
</dbReference>
<keyword evidence="7 9" id="KW-0472">Membrane</keyword>
<dbReference type="InterPro" id="IPR037185">
    <property type="entry name" value="EmrE-like"/>
</dbReference>
<dbReference type="GO" id="GO:0005769">
    <property type="term" value="C:early endosome"/>
    <property type="evidence" value="ECO:0007669"/>
    <property type="project" value="UniProtKB-SubCell"/>
</dbReference>
<feature type="transmembrane region" description="Helical" evidence="9">
    <location>
        <begin position="28"/>
        <end position="47"/>
    </location>
</feature>
<comment type="caution">
    <text evidence="10">The sequence shown here is derived from an EMBL/GenBank/DDBJ whole genome shotgun (WGS) entry which is preliminary data.</text>
</comment>
<evidence type="ECO:0000256" key="8">
    <source>
        <dbReference type="ARBA" id="ARBA00025284"/>
    </source>
</evidence>
<dbReference type="SUPFAM" id="SSF103481">
    <property type="entry name" value="Multidrug resistance efflux transporter EmrE"/>
    <property type="match status" value="1"/>
</dbReference>
<organism evidence="10 11">
    <name type="scientific">Solanum commersonii</name>
    <name type="common">Commerson's wild potato</name>
    <name type="synonym">Commerson's nightshade</name>
    <dbReference type="NCBI Taxonomy" id="4109"/>
    <lineage>
        <taxon>Eukaryota</taxon>
        <taxon>Viridiplantae</taxon>
        <taxon>Streptophyta</taxon>
        <taxon>Embryophyta</taxon>
        <taxon>Tracheophyta</taxon>
        <taxon>Spermatophyta</taxon>
        <taxon>Magnoliopsida</taxon>
        <taxon>eudicotyledons</taxon>
        <taxon>Gunneridae</taxon>
        <taxon>Pentapetalae</taxon>
        <taxon>asterids</taxon>
        <taxon>lamiids</taxon>
        <taxon>Solanales</taxon>
        <taxon>Solanaceae</taxon>
        <taxon>Solanoideae</taxon>
        <taxon>Solaneae</taxon>
        <taxon>Solanum</taxon>
    </lineage>
</organism>